<dbReference type="GO" id="GO:0004560">
    <property type="term" value="F:alpha-L-fucosidase activity"/>
    <property type="evidence" value="ECO:0007669"/>
    <property type="project" value="UniProtKB-EC"/>
</dbReference>
<dbReference type="GO" id="GO:0005975">
    <property type="term" value="P:carbohydrate metabolic process"/>
    <property type="evidence" value="ECO:0007669"/>
    <property type="project" value="InterPro"/>
</dbReference>
<name>C1LES8_SCHJA</name>
<reference evidence="2" key="1">
    <citation type="journal article" date="2009" name="Nature">
        <title>The Schistosoma japonicum genome reveals features of host-parasite interplay.</title>
        <authorList>
            <person name="Liu F."/>
            <person name="Zhou Y."/>
            <person name="Wang Z.Q."/>
            <person name="Lu G."/>
            <person name="Zheng H."/>
            <person name="Brindley P.J."/>
            <person name="McManus D.P."/>
            <person name="Blair D."/>
            <person name="Zhang Q.H."/>
            <person name="Zhong Y."/>
            <person name="Wang S."/>
            <person name="Han Z.G."/>
            <person name="Chen Z."/>
        </authorList>
    </citation>
    <scope>NUCLEOTIDE SEQUENCE</scope>
    <source>
        <strain evidence="2">Anhui</strain>
    </source>
</reference>
<proteinExistence type="evidence at transcript level"/>
<feature type="domain" description="Glycoside hydrolase family 29 N-terminal" evidence="1">
    <location>
        <begin position="26"/>
        <end position="64"/>
    </location>
</feature>
<reference evidence="2" key="2">
    <citation type="submission" date="2009-03" db="EMBL/GenBank/DDBJ databases">
        <authorList>
            <person name="Gang L."/>
        </authorList>
    </citation>
    <scope>NUCLEOTIDE SEQUENCE</scope>
    <source>
        <strain evidence="2">Anhui</strain>
    </source>
</reference>
<evidence type="ECO:0000259" key="1">
    <source>
        <dbReference type="Pfam" id="PF01120"/>
    </source>
</evidence>
<dbReference type="SUPFAM" id="SSF51445">
    <property type="entry name" value="(Trans)glycosidases"/>
    <property type="match status" value="1"/>
</dbReference>
<evidence type="ECO:0000313" key="2">
    <source>
        <dbReference type="EMBL" id="CAX73206.1"/>
    </source>
</evidence>
<keyword evidence="2" id="KW-0378">Hydrolase</keyword>
<dbReference type="InterPro" id="IPR057739">
    <property type="entry name" value="Glyco_hydro_29_N"/>
</dbReference>
<sequence length="91" mass="10745">MIKFTYFIQFILFYCVIQTNVQFSLSSVNRIGKYEPNWDSLDKRPLPAWYDEAKIGIFIHWGYFLCLVFELNGFGGCGKVIQNQCLKYQNI</sequence>
<organism evidence="2">
    <name type="scientific">Schistosoma japonicum</name>
    <name type="common">Blood fluke</name>
    <dbReference type="NCBI Taxonomy" id="6182"/>
    <lineage>
        <taxon>Eukaryota</taxon>
        <taxon>Metazoa</taxon>
        <taxon>Spiralia</taxon>
        <taxon>Lophotrochozoa</taxon>
        <taxon>Platyhelminthes</taxon>
        <taxon>Trematoda</taxon>
        <taxon>Digenea</taxon>
        <taxon>Strigeidida</taxon>
        <taxon>Schistosomatoidea</taxon>
        <taxon>Schistosomatidae</taxon>
        <taxon>Schistosoma</taxon>
    </lineage>
</organism>
<dbReference type="InterPro" id="IPR017853">
    <property type="entry name" value="GH"/>
</dbReference>
<accession>C1LES8</accession>
<dbReference type="Pfam" id="PF01120">
    <property type="entry name" value="Alpha_L_fucos"/>
    <property type="match status" value="1"/>
</dbReference>
<dbReference type="EMBL" id="FN317475">
    <property type="protein sequence ID" value="CAX73206.1"/>
    <property type="molecule type" value="mRNA"/>
</dbReference>
<dbReference type="Gene3D" id="3.20.20.80">
    <property type="entry name" value="Glycosidases"/>
    <property type="match status" value="1"/>
</dbReference>
<keyword evidence="2" id="KW-0326">Glycosidase</keyword>
<protein>
    <recommendedName>
        <fullName evidence="1">Glycoside hydrolase family 29 N-terminal domain-containing protein</fullName>
    </recommendedName>
</protein>
<dbReference type="AlphaFoldDB" id="C1LES8"/>